<dbReference type="Proteomes" id="UP001417504">
    <property type="component" value="Unassembled WGS sequence"/>
</dbReference>
<protein>
    <submittedName>
        <fullName evidence="1">Uncharacterized protein</fullName>
    </submittedName>
</protein>
<evidence type="ECO:0000313" key="2">
    <source>
        <dbReference type="Proteomes" id="UP001417504"/>
    </source>
</evidence>
<name>A0AAP0IYT3_9MAGN</name>
<sequence length="181" mass="20794">MDDDNDEIAFYTGTLKFLSIIEPYQPDRFLRQMGYIQRILLSPYKPTRVKRGKSATSYIAKYNFQPEMWERWQDHVLSTRSRGNRATYACEATPEYIPWFLKISHPTIENPEYCIGDIFDGDQLLDRLRRMVDVVLKWRSLPPGEVDMASAFKMADEVLMHLTGKGVASSATTTSSGNEPA</sequence>
<dbReference type="AlphaFoldDB" id="A0AAP0IYT3"/>
<organism evidence="1 2">
    <name type="scientific">Stephania japonica</name>
    <dbReference type="NCBI Taxonomy" id="461633"/>
    <lineage>
        <taxon>Eukaryota</taxon>
        <taxon>Viridiplantae</taxon>
        <taxon>Streptophyta</taxon>
        <taxon>Embryophyta</taxon>
        <taxon>Tracheophyta</taxon>
        <taxon>Spermatophyta</taxon>
        <taxon>Magnoliopsida</taxon>
        <taxon>Ranunculales</taxon>
        <taxon>Menispermaceae</taxon>
        <taxon>Menispermoideae</taxon>
        <taxon>Cissampelideae</taxon>
        <taxon>Stephania</taxon>
    </lineage>
</organism>
<proteinExistence type="predicted"/>
<dbReference type="EMBL" id="JBBNAE010000005">
    <property type="protein sequence ID" value="KAK9123890.1"/>
    <property type="molecule type" value="Genomic_DNA"/>
</dbReference>
<comment type="caution">
    <text evidence="1">The sequence shown here is derived from an EMBL/GenBank/DDBJ whole genome shotgun (WGS) entry which is preliminary data.</text>
</comment>
<reference evidence="1 2" key="1">
    <citation type="submission" date="2024-01" db="EMBL/GenBank/DDBJ databases">
        <title>Genome assemblies of Stephania.</title>
        <authorList>
            <person name="Yang L."/>
        </authorList>
    </citation>
    <scope>NUCLEOTIDE SEQUENCE [LARGE SCALE GENOMIC DNA]</scope>
    <source>
        <strain evidence="1">QJT</strain>
        <tissue evidence="1">Leaf</tissue>
    </source>
</reference>
<accession>A0AAP0IYT3</accession>
<gene>
    <name evidence="1" type="ORF">Sjap_013492</name>
</gene>
<keyword evidence="2" id="KW-1185">Reference proteome</keyword>
<evidence type="ECO:0000313" key="1">
    <source>
        <dbReference type="EMBL" id="KAK9123890.1"/>
    </source>
</evidence>